<feature type="compositionally biased region" description="Basic residues" evidence="1">
    <location>
        <begin position="43"/>
        <end position="52"/>
    </location>
</feature>
<keyword evidence="3" id="KW-1185">Reference proteome</keyword>
<dbReference type="AlphaFoldDB" id="A0A6A6SND1"/>
<accession>A0A6A6SND1</accession>
<sequence>MTAGLANLSVPGRGEYGSGTSPSARPVLPRPQLLNMNEPKGPRNPKQRRPKTKASDTRAAASTGLALPHPPGLCCRGHYCLTRPPKAKTSQTQAAAIRVWHFLIRQACVAAATSLSTPKAKTSQTQAAAIEGHRLCSSDQSRSIRACLVPTSPSATRVFGMDGSRILGEKQLALDDSVLSLLIARSHARRLDTCSSTLLLAARSGCTPSLRFDGRAYPTSASPARRELQSLPASRKGHP</sequence>
<protein>
    <submittedName>
        <fullName evidence="2">Uncharacterized protein</fullName>
    </submittedName>
</protein>
<reference evidence="2" key="1">
    <citation type="journal article" date="2020" name="Stud. Mycol.">
        <title>101 Dothideomycetes genomes: a test case for predicting lifestyles and emergence of pathogens.</title>
        <authorList>
            <person name="Haridas S."/>
            <person name="Albert R."/>
            <person name="Binder M."/>
            <person name="Bloem J."/>
            <person name="Labutti K."/>
            <person name="Salamov A."/>
            <person name="Andreopoulos B."/>
            <person name="Baker S."/>
            <person name="Barry K."/>
            <person name="Bills G."/>
            <person name="Bluhm B."/>
            <person name="Cannon C."/>
            <person name="Castanera R."/>
            <person name="Culley D."/>
            <person name="Daum C."/>
            <person name="Ezra D."/>
            <person name="Gonzalez J."/>
            <person name="Henrissat B."/>
            <person name="Kuo A."/>
            <person name="Liang C."/>
            <person name="Lipzen A."/>
            <person name="Lutzoni F."/>
            <person name="Magnuson J."/>
            <person name="Mondo S."/>
            <person name="Nolan M."/>
            <person name="Ohm R."/>
            <person name="Pangilinan J."/>
            <person name="Park H.-J."/>
            <person name="Ramirez L."/>
            <person name="Alfaro M."/>
            <person name="Sun H."/>
            <person name="Tritt A."/>
            <person name="Yoshinaga Y."/>
            <person name="Zwiers L.-H."/>
            <person name="Turgeon B."/>
            <person name="Goodwin S."/>
            <person name="Spatafora J."/>
            <person name="Crous P."/>
            <person name="Grigoriev I."/>
        </authorList>
    </citation>
    <scope>NUCLEOTIDE SEQUENCE</scope>
    <source>
        <strain evidence="2">CBS 122681</strain>
    </source>
</reference>
<gene>
    <name evidence="2" type="ORF">K491DRAFT_685165</name>
</gene>
<dbReference type="EMBL" id="MU004576">
    <property type="protein sequence ID" value="KAF2647858.1"/>
    <property type="molecule type" value="Genomic_DNA"/>
</dbReference>
<evidence type="ECO:0000313" key="3">
    <source>
        <dbReference type="Proteomes" id="UP000799324"/>
    </source>
</evidence>
<organism evidence="2 3">
    <name type="scientific">Lophiostoma macrostomum CBS 122681</name>
    <dbReference type="NCBI Taxonomy" id="1314788"/>
    <lineage>
        <taxon>Eukaryota</taxon>
        <taxon>Fungi</taxon>
        <taxon>Dikarya</taxon>
        <taxon>Ascomycota</taxon>
        <taxon>Pezizomycotina</taxon>
        <taxon>Dothideomycetes</taxon>
        <taxon>Pleosporomycetidae</taxon>
        <taxon>Pleosporales</taxon>
        <taxon>Lophiostomataceae</taxon>
        <taxon>Lophiostoma</taxon>
    </lineage>
</organism>
<dbReference type="Proteomes" id="UP000799324">
    <property type="component" value="Unassembled WGS sequence"/>
</dbReference>
<proteinExistence type="predicted"/>
<feature type="region of interest" description="Disordered" evidence="1">
    <location>
        <begin position="217"/>
        <end position="239"/>
    </location>
</feature>
<evidence type="ECO:0000256" key="1">
    <source>
        <dbReference type="SAM" id="MobiDB-lite"/>
    </source>
</evidence>
<evidence type="ECO:0000313" key="2">
    <source>
        <dbReference type="EMBL" id="KAF2647858.1"/>
    </source>
</evidence>
<feature type="region of interest" description="Disordered" evidence="1">
    <location>
        <begin position="1"/>
        <end position="65"/>
    </location>
</feature>
<name>A0A6A6SND1_9PLEO</name>